<proteinExistence type="predicted"/>
<evidence type="ECO:0000313" key="1">
    <source>
        <dbReference type="EMBL" id="MBB4740494.1"/>
    </source>
</evidence>
<dbReference type="EMBL" id="JACHNB010000001">
    <property type="protein sequence ID" value="MBB4740494.1"/>
    <property type="molecule type" value="Genomic_DNA"/>
</dbReference>
<sequence>MVFDRHHNRQSSPAHRITLGPWCDVRRRAGTPGRLRSVRAR</sequence>
<organism evidence="1 2">
    <name type="scientific">Actinoplanes octamycinicus</name>
    <dbReference type="NCBI Taxonomy" id="135948"/>
    <lineage>
        <taxon>Bacteria</taxon>
        <taxon>Bacillati</taxon>
        <taxon>Actinomycetota</taxon>
        <taxon>Actinomycetes</taxon>
        <taxon>Micromonosporales</taxon>
        <taxon>Micromonosporaceae</taxon>
        <taxon>Actinoplanes</taxon>
    </lineage>
</organism>
<name>A0A7W7M838_9ACTN</name>
<reference evidence="1 2" key="1">
    <citation type="submission" date="2020-08" db="EMBL/GenBank/DDBJ databases">
        <title>Sequencing the genomes of 1000 actinobacteria strains.</title>
        <authorList>
            <person name="Klenk H.-P."/>
        </authorList>
    </citation>
    <scope>NUCLEOTIDE SEQUENCE [LARGE SCALE GENOMIC DNA]</scope>
    <source>
        <strain evidence="1 2">DSM 45809</strain>
    </source>
</reference>
<evidence type="ECO:0000313" key="2">
    <source>
        <dbReference type="Proteomes" id="UP000546162"/>
    </source>
</evidence>
<dbReference type="AlphaFoldDB" id="A0A7W7M838"/>
<comment type="caution">
    <text evidence="1">The sequence shown here is derived from an EMBL/GenBank/DDBJ whole genome shotgun (WGS) entry which is preliminary data.</text>
</comment>
<accession>A0A7W7M838</accession>
<gene>
    <name evidence="1" type="ORF">BJY16_003953</name>
</gene>
<dbReference type="Proteomes" id="UP000546162">
    <property type="component" value="Unassembled WGS sequence"/>
</dbReference>
<keyword evidence="2" id="KW-1185">Reference proteome</keyword>
<protein>
    <submittedName>
        <fullName evidence="1">Uncharacterized protein</fullName>
    </submittedName>
</protein>